<dbReference type="AlphaFoldDB" id="A0AAD6NBP5"/>
<dbReference type="SMART" id="SM00731">
    <property type="entry name" value="SprT"/>
    <property type="match status" value="1"/>
</dbReference>
<dbReference type="InterPro" id="IPR006640">
    <property type="entry name" value="SprT-like_domain"/>
</dbReference>
<proteinExistence type="predicted"/>
<keyword evidence="4" id="KW-1185">Reference proteome</keyword>
<sequence length="674" mass="74107">MARLNTANPLVNRTAPDKALANTSPKKSTLRQSPSPTSGMFDDMLLASVSGASTRRPATQNKSPMRTQSQTQRRTAAGTGTFDILPDSNSFCESETESRESPSTKKKPRALGISRVNSLLLSRPARLVRPRQRASIKSEIDDDKENDVSDEFADEYLAVNRSPPRQSALQSPVRSSAAHTSMSQSVIDAQFEEDQSEGDSFDLLDDFIVSDDNEPSYHEISEDEGSETEAEMSRSPSPEPSPRKRLIRGRRPIPQREINMEEESLSIEEAPSIPKQKESSPREMAGTTPSPGCDSPILHAVAPEPRAGSTSSSQFGFDSSTHLINSLRELELDSEDEAPSPTARTESRPQSSVDFSSPRANSKSHGPYNLTIEPFIPTLEALSRLPNKNPSHLLEIESFNSSPEASSQPPNRNPLHFLVNRSVTPIDKSPNIMPKVKSTPRKAADKPPSKTALKKAEAAARRQAKDEKKAFDQNKELFAEIFIRILDETVVNGEIARMTQATGGIQIKWNNLLQSTAGRARFGISPPKSPGADSEYSALIELNPKVLDSEDRILCTATHEYCHLVDGLISRQNGHGPSFHQWAARCVEAMAGHQDYGGGRIKVTTRHSYEIDYKYSWVCQACGKKYGRSSKSINPEVQRCTCQNGGGLLVQVKPKPRAKKAVGIENKENEKPTL</sequence>
<dbReference type="GO" id="GO:0005634">
    <property type="term" value="C:nucleus"/>
    <property type="evidence" value="ECO:0007669"/>
    <property type="project" value="TreeGrafter"/>
</dbReference>
<feature type="compositionally biased region" description="Polar residues" evidence="1">
    <location>
        <begin position="50"/>
        <end position="74"/>
    </location>
</feature>
<dbReference type="EMBL" id="JAQJZL010000002">
    <property type="protein sequence ID" value="KAJ6051270.1"/>
    <property type="molecule type" value="Genomic_DNA"/>
</dbReference>
<reference evidence="3" key="1">
    <citation type="journal article" date="2023" name="IMA Fungus">
        <title>Comparative genomic study of the Penicillium genus elucidates a diverse pangenome and 15 lateral gene transfer events.</title>
        <authorList>
            <person name="Petersen C."/>
            <person name="Sorensen T."/>
            <person name="Nielsen M.R."/>
            <person name="Sondergaard T.E."/>
            <person name="Sorensen J.L."/>
            <person name="Fitzpatrick D.A."/>
            <person name="Frisvad J.C."/>
            <person name="Nielsen K.L."/>
        </authorList>
    </citation>
    <scope>NUCLEOTIDE SEQUENCE</scope>
    <source>
        <strain evidence="3">IBT 15450</strain>
    </source>
</reference>
<feature type="region of interest" description="Disordered" evidence="1">
    <location>
        <begin position="426"/>
        <end position="468"/>
    </location>
</feature>
<feature type="region of interest" description="Disordered" evidence="1">
    <location>
        <begin position="1"/>
        <end position="112"/>
    </location>
</feature>
<dbReference type="PANTHER" id="PTHR23099:SF0">
    <property type="entry name" value="GERM CELL NUCLEAR ACIDIC PROTEIN"/>
    <property type="match status" value="1"/>
</dbReference>
<feature type="compositionally biased region" description="Acidic residues" evidence="1">
    <location>
        <begin position="221"/>
        <end position="230"/>
    </location>
</feature>
<protein>
    <recommendedName>
        <fullName evidence="2">SprT-like domain-containing protein</fullName>
    </recommendedName>
</protein>
<feature type="domain" description="SprT-like" evidence="2">
    <location>
        <begin position="484"/>
        <end position="651"/>
    </location>
</feature>
<dbReference type="GO" id="GO:0006950">
    <property type="term" value="P:response to stress"/>
    <property type="evidence" value="ECO:0007669"/>
    <property type="project" value="UniProtKB-ARBA"/>
</dbReference>
<organism evidence="3 4">
    <name type="scientific">Penicillium canescens</name>
    <dbReference type="NCBI Taxonomy" id="5083"/>
    <lineage>
        <taxon>Eukaryota</taxon>
        <taxon>Fungi</taxon>
        <taxon>Dikarya</taxon>
        <taxon>Ascomycota</taxon>
        <taxon>Pezizomycotina</taxon>
        <taxon>Eurotiomycetes</taxon>
        <taxon>Eurotiomycetidae</taxon>
        <taxon>Eurotiales</taxon>
        <taxon>Aspergillaceae</taxon>
        <taxon>Penicillium</taxon>
    </lineage>
</organism>
<reference evidence="3" key="2">
    <citation type="submission" date="2023-01" db="EMBL/GenBank/DDBJ databases">
        <authorList>
            <person name="Petersen C."/>
        </authorList>
    </citation>
    <scope>NUCLEOTIDE SEQUENCE</scope>
    <source>
        <strain evidence="3">IBT 15450</strain>
    </source>
</reference>
<evidence type="ECO:0000259" key="2">
    <source>
        <dbReference type="SMART" id="SM00731"/>
    </source>
</evidence>
<dbReference type="Proteomes" id="UP001219568">
    <property type="component" value="Unassembled WGS sequence"/>
</dbReference>
<feature type="compositionally biased region" description="Polar residues" evidence="1">
    <location>
        <begin position="163"/>
        <end position="187"/>
    </location>
</feature>
<feature type="compositionally biased region" description="Polar residues" evidence="1">
    <location>
        <begin position="1"/>
        <end position="11"/>
    </location>
</feature>
<feature type="compositionally biased region" description="Basic and acidic residues" evidence="1">
    <location>
        <begin position="442"/>
        <end position="468"/>
    </location>
</feature>
<comment type="caution">
    <text evidence="3">The sequence shown here is derived from an EMBL/GenBank/DDBJ whole genome shotgun (WGS) entry which is preliminary data.</text>
</comment>
<feature type="compositionally biased region" description="Low complexity" evidence="1">
    <location>
        <begin position="308"/>
        <end position="321"/>
    </location>
</feature>
<evidence type="ECO:0000313" key="4">
    <source>
        <dbReference type="Proteomes" id="UP001219568"/>
    </source>
</evidence>
<evidence type="ECO:0000256" key="1">
    <source>
        <dbReference type="SAM" id="MobiDB-lite"/>
    </source>
</evidence>
<feature type="compositionally biased region" description="Polar residues" evidence="1">
    <location>
        <begin position="21"/>
        <end position="38"/>
    </location>
</feature>
<feature type="region of interest" description="Disordered" evidence="1">
    <location>
        <begin position="128"/>
        <end position="371"/>
    </location>
</feature>
<evidence type="ECO:0000313" key="3">
    <source>
        <dbReference type="EMBL" id="KAJ6051270.1"/>
    </source>
</evidence>
<feature type="compositionally biased region" description="Acidic residues" evidence="1">
    <location>
        <begin position="190"/>
        <end position="214"/>
    </location>
</feature>
<accession>A0AAD6NBP5</accession>
<gene>
    <name evidence="3" type="ORF">N7460_001804</name>
</gene>
<dbReference type="PANTHER" id="PTHR23099">
    <property type="entry name" value="TRANSCRIPTIONAL REGULATOR"/>
    <property type="match status" value="1"/>
</dbReference>
<feature type="compositionally biased region" description="Acidic residues" evidence="1">
    <location>
        <begin position="140"/>
        <end position="154"/>
    </location>
</feature>
<feature type="compositionally biased region" description="Basic residues" evidence="1">
    <location>
        <begin position="243"/>
        <end position="253"/>
    </location>
</feature>
<feature type="compositionally biased region" description="Polar residues" evidence="1">
    <location>
        <begin position="342"/>
        <end position="364"/>
    </location>
</feature>
<name>A0AAD6NBP5_PENCN</name>
<dbReference type="Pfam" id="PF10263">
    <property type="entry name" value="SprT-like"/>
    <property type="match status" value="1"/>
</dbReference>